<feature type="domain" description="Glycoside hydrolase family 31 N-terminal" evidence="4">
    <location>
        <begin position="154"/>
        <end position="240"/>
    </location>
</feature>
<dbReference type="CDD" id="cd14752">
    <property type="entry name" value="GH31_N"/>
    <property type="match status" value="1"/>
</dbReference>
<dbReference type="EC" id="3.2.1.20" evidence="6"/>
<dbReference type="NCBIfam" id="NF007746">
    <property type="entry name" value="PRK10426.1"/>
    <property type="match status" value="1"/>
</dbReference>
<dbReference type="InterPro" id="IPR044112">
    <property type="entry name" value="YihQ_TIM-like"/>
</dbReference>
<protein>
    <submittedName>
        <fullName evidence="6">Alpha-glucosidase</fullName>
        <ecNumber evidence="6">3.2.1.20</ecNumber>
    </submittedName>
</protein>
<evidence type="ECO:0000259" key="5">
    <source>
        <dbReference type="Pfam" id="PF21365"/>
    </source>
</evidence>
<dbReference type="PANTHER" id="PTHR46959:SF2">
    <property type="entry name" value="SULFOQUINOVOSIDASE"/>
    <property type="match status" value="1"/>
</dbReference>
<name>A0A5F1YM37_9LEPT</name>
<evidence type="ECO:0000256" key="2">
    <source>
        <dbReference type="RuleBase" id="RU361185"/>
    </source>
</evidence>
<organism evidence="6 7">
    <name type="scientific">Leptospira gomenensis</name>
    <dbReference type="NCBI Taxonomy" id="2484974"/>
    <lineage>
        <taxon>Bacteria</taxon>
        <taxon>Pseudomonadati</taxon>
        <taxon>Spirochaetota</taxon>
        <taxon>Spirochaetia</taxon>
        <taxon>Leptospirales</taxon>
        <taxon>Leptospiraceae</taxon>
        <taxon>Leptospira</taxon>
    </lineage>
</organism>
<dbReference type="EMBL" id="RQFA01000042">
    <property type="protein sequence ID" value="TGK33729.1"/>
    <property type="molecule type" value="Genomic_DNA"/>
</dbReference>
<sequence>MFLKRLLVLFVVFEFVSCSGPFTAFTKLSLPSEKTLVFGKNFQAVRTDTTLEIRSVRGEFLRLPLDKPFLSAALGKQSVKYKFASFHIKDKIAGICDLQSVDSVEVSGNDLKIAGVLEGKECSTLYELKFSALDETSLSFRLSFSNTLLNRSYFRILSSAEENVFGLGEQFSHFNLKGKTPFLLTEEQGIGRGDQPITAGANLTAGAGGNEYTTYTPIPFLITSDNRSLYFENTSYSKFDFSEPEEIRIEFRENGLAGFFWKDSSPEKLLEKFTQKTGRAPILPDWAYGTWLGVQGGKDAVLKHIESAKKQGNPITALWIQDWVGRRKTSFGSQLWWRWIADETSYPEFQKFCASLNAQGIHVLGYLNPFLANEGPLYEEAVKNGYLVKDKNGKNYEIQTAGFPAYLLDLTNPAAVRWIQEIIRKNLIGAGLSGWMADFGEWLPFDAVLHSGISAEEYHNVYPVEWARINREAIRSAGKEGKVVFFTRAGYSGSMKYSTLFWEGDQMVSWGEHDGIISAVTGLLSGGMSGISLNHSDIGGYTTINNPLKNYHRSKELFLRWAELNVFGPVFRTHEGNRPEKNHQAYGDEETVREFARYGKMHFALKEYLKALVKEASTTGLPVIRPLYLHYPNDSRTAELKRQFLLGKDLLVFPVLEKGESSVSGYLPEGEWEHVWSGRTYSGKNEITVEAPLGSPAVFLKKDGKEYSKLKEALLPFNRWKP</sequence>
<keyword evidence="2 6" id="KW-0326">Glycosidase</keyword>
<evidence type="ECO:0000256" key="1">
    <source>
        <dbReference type="ARBA" id="ARBA00007806"/>
    </source>
</evidence>
<evidence type="ECO:0000259" key="4">
    <source>
        <dbReference type="Pfam" id="PF13802"/>
    </source>
</evidence>
<dbReference type="Pfam" id="PF01055">
    <property type="entry name" value="Glyco_hydro_31_2nd"/>
    <property type="match status" value="1"/>
</dbReference>
<dbReference type="InterPro" id="IPR017853">
    <property type="entry name" value="GH"/>
</dbReference>
<evidence type="ECO:0000313" key="6">
    <source>
        <dbReference type="EMBL" id="TGK33729.1"/>
    </source>
</evidence>
<dbReference type="InterPro" id="IPR011013">
    <property type="entry name" value="Gal_mutarotase_sf_dom"/>
</dbReference>
<reference evidence="6" key="1">
    <citation type="journal article" date="2019" name="PLoS Negl. Trop. Dis.">
        <title>Revisiting the worldwide diversity of Leptospira species in the environment.</title>
        <authorList>
            <person name="Vincent A.T."/>
            <person name="Schiettekatte O."/>
            <person name="Bourhy P."/>
            <person name="Veyrier F.J."/>
            <person name="Picardeau M."/>
        </authorList>
    </citation>
    <scope>NUCLEOTIDE SEQUENCE [LARGE SCALE GENOMIC DNA]</scope>
    <source>
        <strain evidence="6">201800299</strain>
    </source>
</reference>
<dbReference type="InterPro" id="IPR052990">
    <property type="entry name" value="Sulfoquinovosidase_GH31"/>
</dbReference>
<dbReference type="AlphaFoldDB" id="A0A5F1YM37"/>
<comment type="similarity">
    <text evidence="1 2">Belongs to the glycosyl hydrolase 31 family.</text>
</comment>
<dbReference type="InterPro" id="IPR000322">
    <property type="entry name" value="Glyco_hydro_31_TIM"/>
</dbReference>
<dbReference type="CDD" id="cd06594">
    <property type="entry name" value="GH31_glucosidase_YihQ"/>
    <property type="match status" value="1"/>
</dbReference>
<feature type="domain" description="Glycoside hydrolase family 31 TIM barrel" evidence="3">
    <location>
        <begin position="281"/>
        <end position="596"/>
    </location>
</feature>
<dbReference type="InterPro" id="IPR025887">
    <property type="entry name" value="Glyco_hydro_31_N_dom"/>
</dbReference>
<dbReference type="GO" id="GO:0004558">
    <property type="term" value="F:alpha-1,4-glucosidase activity"/>
    <property type="evidence" value="ECO:0007669"/>
    <property type="project" value="UniProtKB-EC"/>
</dbReference>
<dbReference type="InterPro" id="IPR048395">
    <property type="entry name" value="Glyco_hydro_31_C"/>
</dbReference>
<dbReference type="SUPFAM" id="SSF74650">
    <property type="entry name" value="Galactose mutarotase-like"/>
    <property type="match status" value="1"/>
</dbReference>
<dbReference type="SUPFAM" id="SSF51445">
    <property type="entry name" value="(Trans)glycosidases"/>
    <property type="match status" value="1"/>
</dbReference>
<dbReference type="Gene3D" id="2.60.40.1760">
    <property type="entry name" value="glycosyl hydrolase (family 31)"/>
    <property type="match status" value="1"/>
</dbReference>
<dbReference type="GO" id="GO:0030246">
    <property type="term" value="F:carbohydrate binding"/>
    <property type="evidence" value="ECO:0007669"/>
    <property type="project" value="InterPro"/>
</dbReference>
<dbReference type="RefSeq" id="WP_135594406.1">
    <property type="nucleotide sequence ID" value="NZ_RQEZ01000094.1"/>
</dbReference>
<dbReference type="Gene3D" id="2.60.40.1180">
    <property type="entry name" value="Golgi alpha-mannosidase II"/>
    <property type="match status" value="1"/>
</dbReference>
<dbReference type="GO" id="GO:0005975">
    <property type="term" value="P:carbohydrate metabolic process"/>
    <property type="evidence" value="ECO:0007669"/>
    <property type="project" value="InterPro"/>
</dbReference>
<evidence type="ECO:0000313" key="7">
    <source>
        <dbReference type="Proteomes" id="UP000298277"/>
    </source>
</evidence>
<dbReference type="PANTHER" id="PTHR46959">
    <property type="entry name" value="SULFOQUINOVOSIDASE"/>
    <property type="match status" value="1"/>
</dbReference>
<dbReference type="SUPFAM" id="SSF51011">
    <property type="entry name" value="Glycosyl hydrolase domain"/>
    <property type="match status" value="1"/>
</dbReference>
<dbReference type="Proteomes" id="UP000298277">
    <property type="component" value="Unassembled WGS sequence"/>
</dbReference>
<keyword evidence="2 6" id="KW-0378">Hydrolase</keyword>
<proteinExistence type="inferred from homology"/>
<comment type="caution">
    <text evidence="6">The sequence shown here is derived from an EMBL/GenBank/DDBJ whole genome shotgun (WGS) entry which is preliminary data.</text>
</comment>
<accession>A0A5F1YM37</accession>
<keyword evidence="7" id="KW-1185">Reference proteome</keyword>
<gene>
    <name evidence="6" type="ORF">EHQ17_10515</name>
</gene>
<dbReference type="Pfam" id="PF21365">
    <property type="entry name" value="Glyco_hydro_31_3rd"/>
    <property type="match status" value="1"/>
</dbReference>
<feature type="domain" description="Glycosyl hydrolase family 31 C-terminal" evidence="5">
    <location>
        <begin position="620"/>
        <end position="702"/>
    </location>
</feature>
<dbReference type="Pfam" id="PF13802">
    <property type="entry name" value="Gal_mutarotas_2"/>
    <property type="match status" value="1"/>
</dbReference>
<dbReference type="Gene3D" id="3.20.20.80">
    <property type="entry name" value="Glycosidases"/>
    <property type="match status" value="1"/>
</dbReference>
<dbReference type="InterPro" id="IPR013780">
    <property type="entry name" value="Glyco_hydro_b"/>
</dbReference>
<dbReference type="OrthoDB" id="176168at2"/>
<evidence type="ECO:0000259" key="3">
    <source>
        <dbReference type="Pfam" id="PF01055"/>
    </source>
</evidence>